<reference evidence="1" key="1">
    <citation type="submission" date="2022-05" db="EMBL/GenBank/DDBJ databases">
        <title>Schlegelella sp. nov., isolated from mangrove soil.</title>
        <authorList>
            <person name="Liu Y."/>
            <person name="Ge X."/>
            <person name="Liu W."/>
        </authorList>
    </citation>
    <scope>NUCLEOTIDE SEQUENCE</scope>
    <source>
        <strain evidence="1">S2-27</strain>
    </source>
</reference>
<dbReference type="Proteomes" id="UP001165541">
    <property type="component" value="Unassembled WGS sequence"/>
</dbReference>
<dbReference type="SUPFAM" id="SSF56529">
    <property type="entry name" value="FAH"/>
    <property type="match status" value="1"/>
</dbReference>
<name>A0ABT0YUM3_9BURK</name>
<keyword evidence="2" id="KW-1185">Reference proteome</keyword>
<dbReference type="Gene3D" id="3.90.850.10">
    <property type="entry name" value="Fumarylacetoacetase-like, C-terminal domain"/>
    <property type="match status" value="1"/>
</dbReference>
<dbReference type="InterPro" id="IPR009645">
    <property type="entry name" value="GguC"/>
</dbReference>
<dbReference type="InterPro" id="IPR036663">
    <property type="entry name" value="Fumarylacetoacetase_C_sf"/>
</dbReference>
<sequence length="332" mass="36066">MRLIQYRDVQGRLQVGVVSADGQQVHRVAGAESTYALARAAIEARTTLETLVLPRLEEALPYPVLLDEQRLLSPLTHPDPAHCLVTGTGLTHLGSAATRDAMHQKVAGDEAALSDSMRMFKWGLEGGRPAAGTPGVQPEWFYKGDGSIVTPPGAPLVSPAFALDAGEEPELVGLYLIGPDGTPHRLGFALGNEFSDHVTERQNYLYLAHSKLRACAVGPELRTGALPADLQGESRIRRGGEIVWRKPFATGEANMCHTIENLEYHHFKYAQHRRPGDVHLHFFGTATLSFADGVRLQPGDRFEIEQPALGAPLVNPLVVDERRFAAGGVRAL</sequence>
<dbReference type="EMBL" id="JAMKFE010000019">
    <property type="protein sequence ID" value="MCM5682447.1"/>
    <property type="molecule type" value="Genomic_DNA"/>
</dbReference>
<organism evidence="1 2">
    <name type="scientific">Caldimonas mangrovi</name>
    <dbReference type="NCBI Taxonomy" id="2944811"/>
    <lineage>
        <taxon>Bacteria</taxon>
        <taxon>Pseudomonadati</taxon>
        <taxon>Pseudomonadota</taxon>
        <taxon>Betaproteobacteria</taxon>
        <taxon>Burkholderiales</taxon>
        <taxon>Sphaerotilaceae</taxon>
        <taxon>Caldimonas</taxon>
    </lineage>
</organism>
<gene>
    <name evidence="1" type="ORF">M8A51_23205</name>
</gene>
<accession>A0ABT0YUM3</accession>
<dbReference type="NCBIfam" id="NF040903">
    <property type="entry name" value="GguC"/>
    <property type="match status" value="1"/>
</dbReference>
<comment type="caution">
    <text evidence="1">The sequence shown here is derived from an EMBL/GenBank/DDBJ whole genome shotgun (WGS) entry which is preliminary data.</text>
</comment>
<proteinExistence type="predicted"/>
<evidence type="ECO:0000313" key="2">
    <source>
        <dbReference type="Proteomes" id="UP001165541"/>
    </source>
</evidence>
<protein>
    <submittedName>
        <fullName evidence="1">FAH family protein</fullName>
    </submittedName>
</protein>
<dbReference type="PIRSF" id="PIRSF033905">
    <property type="entry name" value="UCP033905"/>
    <property type="match status" value="1"/>
</dbReference>
<dbReference type="RefSeq" id="WP_251780924.1">
    <property type="nucleotide sequence ID" value="NZ_JAMKFE010000019.1"/>
</dbReference>
<evidence type="ECO:0000313" key="1">
    <source>
        <dbReference type="EMBL" id="MCM5682447.1"/>
    </source>
</evidence>